<proteinExistence type="predicted"/>
<comment type="caution">
    <text evidence="1">The sequence shown here is derived from an EMBL/GenBank/DDBJ whole genome shotgun (WGS) entry which is preliminary data.</text>
</comment>
<dbReference type="RefSeq" id="XP_060330607.1">
    <property type="nucleotide sequence ID" value="XM_060481959.1"/>
</dbReference>
<dbReference type="Proteomes" id="UP001175211">
    <property type="component" value="Unassembled WGS sequence"/>
</dbReference>
<gene>
    <name evidence="1" type="ORF">EV420DRAFT_392621</name>
</gene>
<keyword evidence="2" id="KW-1185">Reference proteome</keyword>
<accession>A0AA39KEH4</accession>
<sequence>MSVSASSNSILLTAITIAIQLRGKLYLNHSPVWVHGEELGLIYHPITIPDCASLTWVTLAGSTAFIPFNTTA</sequence>
<dbReference type="EMBL" id="JAUEPS010000018">
    <property type="protein sequence ID" value="KAK0458319.1"/>
    <property type="molecule type" value="Genomic_DNA"/>
</dbReference>
<evidence type="ECO:0000313" key="2">
    <source>
        <dbReference type="Proteomes" id="UP001175211"/>
    </source>
</evidence>
<dbReference type="GeneID" id="85365507"/>
<name>A0AA39KEH4_ARMTA</name>
<evidence type="ECO:0000313" key="1">
    <source>
        <dbReference type="EMBL" id="KAK0458319.1"/>
    </source>
</evidence>
<protein>
    <submittedName>
        <fullName evidence="1">Uncharacterized protein</fullName>
    </submittedName>
</protein>
<reference evidence="1" key="1">
    <citation type="submission" date="2023-06" db="EMBL/GenBank/DDBJ databases">
        <authorList>
            <consortium name="Lawrence Berkeley National Laboratory"/>
            <person name="Ahrendt S."/>
            <person name="Sahu N."/>
            <person name="Indic B."/>
            <person name="Wong-Bajracharya J."/>
            <person name="Merenyi Z."/>
            <person name="Ke H.-M."/>
            <person name="Monk M."/>
            <person name="Kocsube S."/>
            <person name="Drula E."/>
            <person name="Lipzen A."/>
            <person name="Balint B."/>
            <person name="Henrissat B."/>
            <person name="Andreopoulos B."/>
            <person name="Martin F.M."/>
            <person name="Harder C.B."/>
            <person name="Rigling D."/>
            <person name="Ford K.L."/>
            <person name="Foster G.D."/>
            <person name="Pangilinan J."/>
            <person name="Papanicolaou A."/>
            <person name="Barry K."/>
            <person name="LaButti K."/>
            <person name="Viragh M."/>
            <person name="Koriabine M."/>
            <person name="Yan M."/>
            <person name="Riley R."/>
            <person name="Champramary S."/>
            <person name="Plett K.L."/>
            <person name="Tsai I.J."/>
            <person name="Slot J."/>
            <person name="Sipos G."/>
            <person name="Plett J."/>
            <person name="Nagy L.G."/>
            <person name="Grigoriev I.V."/>
        </authorList>
    </citation>
    <scope>NUCLEOTIDE SEQUENCE</scope>
    <source>
        <strain evidence="1">CCBAS 213</strain>
    </source>
</reference>
<organism evidence="1 2">
    <name type="scientific">Armillaria tabescens</name>
    <name type="common">Ringless honey mushroom</name>
    <name type="synonym">Agaricus tabescens</name>
    <dbReference type="NCBI Taxonomy" id="1929756"/>
    <lineage>
        <taxon>Eukaryota</taxon>
        <taxon>Fungi</taxon>
        <taxon>Dikarya</taxon>
        <taxon>Basidiomycota</taxon>
        <taxon>Agaricomycotina</taxon>
        <taxon>Agaricomycetes</taxon>
        <taxon>Agaricomycetidae</taxon>
        <taxon>Agaricales</taxon>
        <taxon>Marasmiineae</taxon>
        <taxon>Physalacriaceae</taxon>
        <taxon>Desarmillaria</taxon>
    </lineage>
</organism>
<dbReference type="AlphaFoldDB" id="A0AA39KEH4"/>